<dbReference type="Pfam" id="PF03069">
    <property type="entry name" value="FmdA_AmdA"/>
    <property type="match status" value="1"/>
</dbReference>
<dbReference type="EMBL" id="BORW01000019">
    <property type="protein sequence ID" value="GIO68521.1"/>
    <property type="molecule type" value="Genomic_DNA"/>
</dbReference>
<name>A0ABQ4M0M4_9BACL</name>
<proteinExistence type="predicted"/>
<dbReference type="PANTHER" id="PTHR31891:SF1">
    <property type="entry name" value="FORMAMIDASE C869.04-RELATED"/>
    <property type="match status" value="1"/>
</dbReference>
<evidence type="ECO:0000313" key="1">
    <source>
        <dbReference type="EMBL" id="GIO68521.1"/>
    </source>
</evidence>
<dbReference type="Gene3D" id="2.60.120.580">
    <property type="entry name" value="Acetamidase/Formamidase-like domains"/>
    <property type="match status" value="2"/>
</dbReference>
<dbReference type="PANTHER" id="PTHR31891">
    <property type="entry name" value="FORMAMIDASE C869.04-RELATED"/>
    <property type="match status" value="1"/>
</dbReference>
<sequence length="317" mass="34568">MVVHQMDLNSKALIGSLTKEVPPLLTVSSGDTIRFAVPDAAWGVGESYAERKKPYARRDKLDRGHALIGPFFLEHAKRGMTLAIRFNRIVPGRYGFTSAGQYPNWQNQKLHLTDERELTLDWALDPEKMEGSCQIDGATYSVPLRPFMGIVGMPPEETGIHSTWPPRFCGGNIDCKELVSGSTIFLPIPVDGAYLVIGDGHAAQGDGEVSCQAIECPMEEVEVTVDLLQDMHLTYPRANTPSGWLTFGFHEDLNEATVQALDGMLGLMGQLYGLNRVEAMAVGSAAIDLRITQIVNGVKGVHACLPHGRITKKTAAP</sequence>
<accession>A0ABQ4M0M4</accession>
<dbReference type="Proteomes" id="UP000680638">
    <property type="component" value="Unassembled WGS sequence"/>
</dbReference>
<protein>
    <submittedName>
        <fullName evidence="1">Acetamidase</fullName>
    </submittedName>
</protein>
<gene>
    <name evidence="1" type="ORF">J21TS3_33420</name>
</gene>
<keyword evidence="2" id="KW-1185">Reference proteome</keyword>
<dbReference type="InterPro" id="IPR004304">
    <property type="entry name" value="FmdA_AmdA"/>
</dbReference>
<evidence type="ECO:0000313" key="2">
    <source>
        <dbReference type="Proteomes" id="UP000680638"/>
    </source>
</evidence>
<dbReference type="RefSeq" id="WP_212951011.1">
    <property type="nucleotide sequence ID" value="NZ_BORW01000019.1"/>
</dbReference>
<dbReference type="Gene3D" id="3.10.28.20">
    <property type="entry name" value="Acetamidase/Formamidase-like domains"/>
    <property type="match status" value="1"/>
</dbReference>
<organism evidence="1 2">
    <name type="scientific">Paenibacillus cookii</name>
    <dbReference type="NCBI Taxonomy" id="157839"/>
    <lineage>
        <taxon>Bacteria</taxon>
        <taxon>Bacillati</taxon>
        <taxon>Bacillota</taxon>
        <taxon>Bacilli</taxon>
        <taxon>Bacillales</taxon>
        <taxon>Paenibacillaceae</taxon>
        <taxon>Paenibacillus</taxon>
    </lineage>
</organism>
<reference evidence="1 2" key="1">
    <citation type="submission" date="2021-03" db="EMBL/GenBank/DDBJ databases">
        <title>Antimicrobial resistance genes in bacteria isolated from Japanese honey, and their potential for conferring macrolide and lincosamide resistance in the American foulbrood pathogen Paenibacillus larvae.</title>
        <authorList>
            <person name="Okamoto M."/>
            <person name="Kumagai M."/>
            <person name="Kanamori H."/>
            <person name="Takamatsu D."/>
        </authorList>
    </citation>
    <scope>NUCLEOTIDE SEQUENCE [LARGE SCALE GENOMIC DNA]</scope>
    <source>
        <strain evidence="1 2">J21TS3</strain>
    </source>
</reference>
<comment type="caution">
    <text evidence="1">The sequence shown here is derived from an EMBL/GenBank/DDBJ whole genome shotgun (WGS) entry which is preliminary data.</text>
</comment>
<dbReference type="SUPFAM" id="SSF141130">
    <property type="entry name" value="Acetamidase/Formamidase-like"/>
    <property type="match status" value="1"/>
</dbReference>